<dbReference type="AlphaFoldDB" id="A0A212RQA6"/>
<reference evidence="3" key="1">
    <citation type="submission" date="2017-06" db="EMBL/GenBank/DDBJ databases">
        <authorList>
            <person name="Varghese N."/>
            <person name="Submissions S."/>
        </authorList>
    </citation>
    <scope>NUCLEOTIDE SEQUENCE [LARGE SCALE GENOMIC DNA]</scope>
    <source>
        <strain evidence="3">JAD2</strain>
    </source>
</reference>
<sequence>MMRDTAPASVRLLANGAMVLWMWGVITSALCGSLVLTLILLPVSPADLESPQTFRARVDLRPLLETFLALPIGILLHELTHLFAFRALGYQAFFDEFLLLLRIPLSVYVPGPIRREHYILGLCAPAAVAFPIFAAGWIALLLARALPSPLRLLVLAAAISAASACDDIGRSFALLRRPHWTLLEDAPSHPSCRPVGSPTWWTADPTARPTHPLRRIGIGLLFHSTAFALSVLLTLLITGIAYWILH</sequence>
<protein>
    <submittedName>
        <fullName evidence="2">Putative zincin peptidase</fullName>
    </submittedName>
</protein>
<dbReference type="InParanoid" id="A0A212RQA6"/>
<gene>
    <name evidence="2" type="ORF">SAMN02746019_00018020</name>
</gene>
<keyword evidence="1" id="KW-0472">Membrane</keyword>
<dbReference type="Proteomes" id="UP000197025">
    <property type="component" value="Unassembled WGS sequence"/>
</dbReference>
<organism evidence="2 3">
    <name type="scientific">Thermoflexus hugenholtzii JAD2</name>
    <dbReference type="NCBI Taxonomy" id="877466"/>
    <lineage>
        <taxon>Bacteria</taxon>
        <taxon>Bacillati</taxon>
        <taxon>Chloroflexota</taxon>
        <taxon>Thermoflexia</taxon>
        <taxon>Thermoflexales</taxon>
        <taxon>Thermoflexaceae</taxon>
        <taxon>Thermoflexus</taxon>
    </lineage>
</organism>
<dbReference type="Pfam" id="PF11667">
    <property type="entry name" value="DUF3267"/>
    <property type="match status" value="1"/>
</dbReference>
<keyword evidence="1" id="KW-0812">Transmembrane</keyword>
<dbReference type="EMBL" id="FYEK01000075">
    <property type="protein sequence ID" value="SNB74754.1"/>
    <property type="molecule type" value="Genomic_DNA"/>
</dbReference>
<keyword evidence="3" id="KW-1185">Reference proteome</keyword>
<dbReference type="InterPro" id="IPR021683">
    <property type="entry name" value="DUF3267"/>
</dbReference>
<name>A0A212RQA6_9CHLR</name>
<accession>A0A212RQA6</accession>
<feature type="transmembrane region" description="Helical" evidence="1">
    <location>
        <begin position="20"/>
        <end position="43"/>
    </location>
</feature>
<feature type="transmembrane region" description="Helical" evidence="1">
    <location>
        <begin position="218"/>
        <end position="245"/>
    </location>
</feature>
<proteinExistence type="predicted"/>
<evidence type="ECO:0000313" key="2">
    <source>
        <dbReference type="EMBL" id="SNB74754.1"/>
    </source>
</evidence>
<feature type="transmembrane region" description="Helical" evidence="1">
    <location>
        <begin position="118"/>
        <end position="143"/>
    </location>
</feature>
<feature type="transmembrane region" description="Helical" evidence="1">
    <location>
        <begin position="63"/>
        <end position="84"/>
    </location>
</feature>
<evidence type="ECO:0000313" key="3">
    <source>
        <dbReference type="Proteomes" id="UP000197025"/>
    </source>
</evidence>
<keyword evidence="1" id="KW-1133">Transmembrane helix</keyword>
<evidence type="ECO:0000256" key="1">
    <source>
        <dbReference type="SAM" id="Phobius"/>
    </source>
</evidence>